<feature type="transmembrane region" description="Helical" evidence="1">
    <location>
        <begin position="16"/>
        <end position="38"/>
    </location>
</feature>
<dbReference type="AlphaFoldDB" id="A0A843USW5"/>
<evidence type="ECO:0000256" key="1">
    <source>
        <dbReference type="SAM" id="Phobius"/>
    </source>
</evidence>
<keyword evidence="1" id="KW-0472">Membrane</keyword>
<keyword evidence="1" id="KW-1133">Transmembrane helix</keyword>
<dbReference type="EMBL" id="NMUH01000910">
    <property type="protein sequence ID" value="MQL86568.1"/>
    <property type="molecule type" value="Genomic_DNA"/>
</dbReference>
<name>A0A843USW5_COLES</name>
<accession>A0A843USW5</accession>
<comment type="caution">
    <text evidence="2">The sequence shown here is derived from an EMBL/GenBank/DDBJ whole genome shotgun (WGS) entry which is preliminary data.</text>
</comment>
<organism evidence="2 3">
    <name type="scientific">Colocasia esculenta</name>
    <name type="common">Wild taro</name>
    <name type="synonym">Arum esculentum</name>
    <dbReference type="NCBI Taxonomy" id="4460"/>
    <lineage>
        <taxon>Eukaryota</taxon>
        <taxon>Viridiplantae</taxon>
        <taxon>Streptophyta</taxon>
        <taxon>Embryophyta</taxon>
        <taxon>Tracheophyta</taxon>
        <taxon>Spermatophyta</taxon>
        <taxon>Magnoliopsida</taxon>
        <taxon>Liliopsida</taxon>
        <taxon>Araceae</taxon>
        <taxon>Aroideae</taxon>
        <taxon>Colocasieae</taxon>
        <taxon>Colocasia</taxon>
    </lineage>
</organism>
<sequence>MGGETLGGGGGGGGRFLSLVPSSIFLIVAIIQLFDGLVARVKKREFRSSEEYQLRQEIKQLLNEATLLSTPSTFAQAAKLRRAAAAKEKELLKSM</sequence>
<gene>
    <name evidence="2" type="ORF">Taro_019087</name>
</gene>
<keyword evidence="3" id="KW-1185">Reference proteome</keyword>
<dbReference type="OrthoDB" id="512018at2759"/>
<evidence type="ECO:0000313" key="2">
    <source>
        <dbReference type="EMBL" id="MQL86568.1"/>
    </source>
</evidence>
<keyword evidence="1" id="KW-0812">Transmembrane</keyword>
<protein>
    <submittedName>
        <fullName evidence="2">Uncharacterized protein</fullName>
    </submittedName>
</protein>
<dbReference type="Proteomes" id="UP000652761">
    <property type="component" value="Unassembled WGS sequence"/>
</dbReference>
<proteinExistence type="predicted"/>
<evidence type="ECO:0000313" key="3">
    <source>
        <dbReference type="Proteomes" id="UP000652761"/>
    </source>
</evidence>
<reference evidence="2" key="1">
    <citation type="submission" date="2017-07" db="EMBL/GenBank/DDBJ databases">
        <title>Taro Niue Genome Assembly and Annotation.</title>
        <authorList>
            <person name="Atibalentja N."/>
            <person name="Keating K."/>
            <person name="Fields C.J."/>
        </authorList>
    </citation>
    <scope>NUCLEOTIDE SEQUENCE</scope>
    <source>
        <strain evidence="2">Niue_2</strain>
        <tissue evidence="2">Leaf</tissue>
    </source>
</reference>